<evidence type="ECO:0000256" key="1">
    <source>
        <dbReference type="ARBA" id="ARBA00004229"/>
    </source>
</evidence>
<dbReference type="PANTHER" id="PTHR31750">
    <property type="entry name" value="PROTEIN STAY-GREEN 1, CHLOROPLASTIC-RELATED"/>
    <property type="match status" value="1"/>
</dbReference>
<dbReference type="PANTHER" id="PTHR31750:SF4">
    <property type="entry name" value="LP06106P"/>
    <property type="match status" value="1"/>
</dbReference>
<dbReference type="GO" id="GO:0009507">
    <property type="term" value="C:chloroplast"/>
    <property type="evidence" value="ECO:0007669"/>
    <property type="project" value="UniProtKB-SubCell"/>
</dbReference>
<keyword evidence="8" id="KW-1185">Reference proteome</keyword>
<feature type="domain" description="Staygreen protein" evidence="6">
    <location>
        <begin position="132"/>
        <end position="283"/>
    </location>
</feature>
<dbReference type="InterPro" id="IPR024438">
    <property type="entry name" value="Staygreen"/>
</dbReference>
<protein>
    <recommendedName>
        <fullName evidence="6">Staygreen protein domain-containing protein</fullName>
    </recommendedName>
</protein>
<dbReference type="AlphaFoldDB" id="A0AA86SH10"/>
<evidence type="ECO:0000256" key="4">
    <source>
        <dbReference type="ARBA" id="ARBA00022640"/>
    </source>
</evidence>
<evidence type="ECO:0000256" key="2">
    <source>
        <dbReference type="ARBA" id="ARBA00009234"/>
    </source>
</evidence>
<proteinExistence type="inferred from homology"/>
<keyword evidence="5" id="KW-0809">Transit peptide</keyword>
<accession>A0AA86SH10</accession>
<reference evidence="7" key="1">
    <citation type="submission" date="2023-10" db="EMBL/GenBank/DDBJ databases">
        <authorList>
            <person name="Domelevo Entfellner J.-B."/>
        </authorList>
    </citation>
    <scope>NUCLEOTIDE SEQUENCE</scope>
</reference>
<dbReference type="Proteomes" id="UP001189624">
    <property type="component" value="Chromosome 2"/>
</dbReference>
<evidence type="ECO:0000313" key="8">
    <source>
        <dbReference type="Proteomes" id="UP001189624"/>
    </source>
</evidence>
<evidence type="ECO:0000256" key="5">
    <source>
        <dbReference type="ARBA" id="ARBA00022946"/>
    </source>
</evidence>
<dbReference type="EMBL" id="OY731399">
    <property type="protein sequence ID" value="CAJ1928150.1"/>
    <property type="molecule type" value="Genomic_DNA"/>
</dbReference>
<evidence type="ECO:0000313" key="7">
    <source>
        <dbReference type="EMBL" id="CAJ1928150.1"/>
    </source>
</evidence>
<sequence>MRWSHHWKRKKPKETVAIARHEDINTGQNYDLKQPQSSGQKPHALLVYYTHLLNTPTYNINPTPKPVFHFHYYWNNRSMGTLTTVPVLPSKINSKPSFSPRRNISIFPHGRRHGKRSKAMVPMARLFGPAIFEASKLKVLFLGVDENKHPGNLPRTYTLTHSDITAKLTLAISQTINNSQLQGWYNRLQRDEVVAQWKKVKGKMSLHVHCHISGGHFLLDMLARLRYFIFCKELPVVLKAVIHGDGNLFNNYPELQEALVWVYFHSNIPEFNKVECWGPLRDAYGGIHQESEEESVGSKEGLAIPQPCQEECECCFPPLTLNPIQWSQEVPSHHNEPCDGIEPQQNL</sequence>
<keyword evidence="3" id="KW-0150">Chloroplast</keyword>
<gene>
    <name evidence="7" type="ORF">AYBTSS11_LOCUS4184</name>
</gene>
<evidence type="ECO:0000256" key="3">
    <source>
        <dbReference type="ARBA" id="ARBA00022528"/>
    </source>
</evidence>
<evidence type="ECO:0000259" key="6">
    <source>
        <dbReference type="Pfam" id="PF12638"/>
    </source>
</evidence>
<comment type="similarity">
    <text evidence="2">Belongs to the staygreen family.</text>
</comment>
<comment type="subcellular location">
    <subcellularLocation>
        <location evidence="1">Plastid</location>
        <location evidence="1">Chloroplast</location>
    </subcellularLocation>
</comment>
<name>A0AA86SH10_9FABA</name>
<keyword evidence="4" id="KW-0934">Plastid</keyword>
<dbReference type="Gramene" id="rna-AYBTSS11_LOCUS4184">
    <property type="protein sequence ID" value="CAJ1928150.1"/>
    <property type="gene ID" value="gene-AYBTSS11_LOCUS4184"/>
</dbReference>
<dbReference type="Pfam" id="PF12638">
    <property type="entry name" value="Staygreen"/>
    <property type="match status" value="1"/>
</dbReference>
<dbReference type="GO" id="GO:0015996">
    <property type="term" value="P:chlorophyll catabolic process"/>
    <property type="evidence" value="ECO:0007669"/>
    <property type="project" value="TreeGrafter"/>
</dbReference>
<organism evidence="7 8">
    <name type="scientific">Sphenostylis stenocarpa</name>
    <dbReference type="NCBI Taxonomy" id="92480"/>
    <lineage>
        <taxon>Eukaryota</taxon>
        <taxon>Viridiplantae</taxon>
        <taxon>Streptophyta</taxon>
        <taxon>Embryophyta</taxon>
        <taxon>Tracheophyta</taxon>
        <taxon>Spermatophyta</taxon>
        <taxon>Magnoliopsida</taxon>
        <taxon>eudicotyledons</taxon>
        <taxon>Gunneridae</taxon>
        <taxon>Pentapetalae</taxon>
        <taxon>rosids</taxon>
        <taxon>fabids</taxon>
        <taxon>Fabales</taxon>
        <taxon>Fabaceae</taxon>
        <taxon>Papilionoideae</taxon>
        <taxon>50 kb inversion clade</taxon>
        <taxon>NPAAA clade</taxon>
        <taxon>indigoferoid/millettioid clade</taxon>
        <taxon>Phaseoleae</taxon>
        <taxon>Sphenostylis</taxon>
    </lineage>
</organism>